<name>A0A645JKD0_9ZZZZ</name>
<organism evidence="1">
    <name type="scientific">bioreactor metagenome</name>
    <dbReference type="NCBI Taxonomy" id="1076179"/>
    <lineage>
        <taxon>unclassified sequences</taxon>
        <taxon>metagenomes</taxon>
        <taxon>ecological metagenomes</taxon>
    </lineage>
</organism>
<dbReference type="AlphaFoldDB" id="A0A645JKD0"/>
<evidence type="ECO:0000313" key="1">
    <source>
        <dbReference type="EMBL" id="MPN60093.1"/>
    </source>
</evidence>
<accession>A0A645JKD0</accession>
<sequence length="73" mass="8035">MISSATSIAYFNFLPVVSEGPDKGNNTPIFIVSFFLLCNVELPINPIVPKINIIKATKINFLFIIASLHSINI</sequence>
<proteinExistence type="predicted"/>
<reference evidence="1" key="1">
    <citation type="submission" date="2019-08" db="EMBL/GenBank/DDBJ databases">
        <authorList>
            <person name="Kucharzyk K."/>
            <person name="Murdoch R.W."/>
            <person name="Higgins S."/>
            <person name="Loffler F."/>
        </authorList>
    </citation>
    <scope>NUCLEOTIDE SEQUENCE</scope>
</reference>
<comment type="caution">
    <text evidence="1">The sequence shown here is derived from an EMBL/GenBank/DDBJ whole genome shotgun (WGS) entry which is preliminary data.</text>
</comment>
<gene>
    <name evidence="1" type="ORF">SDC9_207818</name>
</gene>
<dbReference type="EMBL" id="VSSQ01134891">
    <property type="protein sequence ID" value="MPN60093.1"/>
    <property type="molecule type" value="Genomic_DNA"/>
</dbReference>
<protein>
    <submittedName>
        <fullName evidence="1">Uncharacterized protein</fullName>
    </submittedName>
</protein>